<keyword evidence="1" id="KW-0677">Repeat</keyword>
<dbReference type="PANTHER" id="PTHR24251:SF37">
    <property type="entry name" value="CUB DOMAIN-CONTAINING PROTEIN"/>
    <property type="match status" value="1"/>
</dbReference>
<dbReference type="SUPFAM" id="SSF49854">
    <property type="entry name" value="Spermadhesin, CUB domain"/>
    <property type="match status" value="1"/>
</dbReference>
<protein>
    <recommendedName>
        <fullName evidence="6">CUB domain-containing protein</fullName>
    </recommendedName>
</protein>
<feature type="compositionally biased region" description="Polar residues" evidence="4">
    <location>
        <begin position="400"/>
        <end position="419"/>
    </location>
</feature>
<comment type="caution">
    <text evidence="3">Lacks conserved residue(s) required for the propagation of feature annotation.</text>
</comment>
<dbReference type="Gene3D" id="2.60.120.290">
    <property type="entry name" value="Spermadhesin, CUB domain"/>
    <property type="match status" value="1"/>
</dbReference>
<dbReference type="EMBL" id="MU827319">
    <property type="protein sequence ID" value="KAJ7357696.1"/>
    <property type="molecule type" value="Genomic_DNA"/>
</dbReference>
<keyword evidence="8" id="KW-1185">Reference proteome</keyword>
<accession>A0A9W9YM83</accession>
<evidence type="ECO:0000256" key="2">
    <source>
        <dbReference type="ARBA" id="ARBA00023157"/>
    </source>
</evidence>
<comment type="caution">
    <text evidence="7">The sequence shown here is derived from an EMBL/GenBank/DDBJ whole genome shotgun (WGS) entry which is preliminary data.</text>
</comment>
<dbReference type="SMART" id="SM00042">
    <property type="entry name" value="CUB"/>
    <property type="match status" value="1"/>
</dbReference>
<keyword evidence="5" id="KW-1133">Transmembrane helix</keyword>
<keyword evidence="5" id="KW-0812">Transmembrane</keyword>
<evidence type="ECO:0000256" key="4">
    <source>
        <dbReference type="SAM" id="MobiDB-lite"/>
    </source>
</evidence>
<dbReference type="InterPro" id="IPR035914">
    <property type="entry name" value="Sperma_CUB_dom_sf"/>
</dbReference>
<evidence type="ECO:0000256" key="3">
    <source>
        <dbReference type="PROSITE-ProRule" id="PRU00059"/>
    </source>
</evidence>
<feature type="region of interest" description="Disordered" evidence="4">
    <location>
        <begin position="352"/>
        <end position="419"/>
    </location>
</feature>
<sequence length="419" mass="46117">MSNYTASQNCTWIITVPEGKYVKFAFTDFALGSCALNCSSESCTYVEVYNGSSASSPSLGRFCKGSVLKEMLSSGHQMFVKFHSGSTLDRGFEAQYSVSLVGPTPTPTPTPTPSPSPSPSPTIKPEKSTPATVDIIDVERNGAVLNLGRKEFLSNGNRINYTQIIVKQLEEEGQDIGTSTDQKYAAKDIVKDYENRVDGEPYITAEFDYDKGKESFTIGDEKYYSRSKSGSKKYLNGELDSGTNYAVFQRSFDAYRSYDSGSFIRFKTKKGFPWLTVLLVVILVVVLALALIAFACWLVRKKRRDLEVSSKTDNVEMNTAGSHGKLVNGAENHAADPNVNPMYETLHEKQAPAGGAVGNPTYGESVDSGQNADYEIPDEVPRQEGDYELIKEGSGAQEGHYQQLQLNSRTDYENFNTTL</sequence>
<keyword evidence="2" id="KW-1015">Disulfide bond</keyword>
<feature type="transmembrane region" description="Helical" evidence="5">
    <location>
        <begin position="272"/>
        <end position="299"/>
    </location>
</feature>
<feature type="compositionally biased region" description="Pro residues" evidence="4">
    <location>
        <begin position="104"/>
        <end position="122"/>
    </location>
</feature>
<dbReference type="OrthoDB" id="10037824at2759"/>
<feature type="domain" description="CUB" evidence="6">
    <location>
        <begin position="1"/>
        <end position="99"/>
    </location>
</feature>
<name>A0A9W9YM83_9CNID</name>
<dbReference type="AlphaFoldDB" id="A0A9W9YM83"/>
<feature type="compositionally biased region" description="Basic and acidic residues" evidence="4">
    <location>
        <begin position="379"/>
        <end position="391"/>
    </location>
</feature>
<dbReference type="PROSITE" id="PS01180">
    <property type="entry name" value="CUB"/>
    <property type="match status" value="1"/>
</dbReference>
<evidence type="ECO:0000313" key="7">
    <source>
        <dbReference type="EMBL" id="KAJ7357696.1"/>
    </source>
</evidence>
<evidence type="ECO:0000313" key="8">
    <source>
        <dbReference type="Proteomes" id="UP001163046"/>
    </source>
</evidence>
<dbReference type="PANTHER" id="PTHR24251">
    <property type="entry name" value="OVOCHYMASE-RELATED"/>
    <property type="match status" value="1"/>
</dbReference>
<gene>
    <name evidence="7" type="ORF">OS493_023829</name>
</gene>
<dbReference type="InterPro" id="IPR000859">
    <property type="entry name" value="CUB_dom"/>
</dbReference>
<dbReference type="Proteomes" id="UP001163046">
    <property type="component" value="Unassembled WGS sequence"/>
</dbReference>
<evidence type="ECO:0000256" key="5">
    <source>
        <dbReference type="SAM" id="Phobius"/>
    </source>
</evidence>
<proteinExistence type="predicted"/>
<keyword evidence="5" id="KW-0472">Membrane</keyword>
<evidence type="ECO:0000259" key="6">
    <source>
        <dbReference type="PROSITE" id="PS01180"/>
    </source>
</evidence>
<evidence type="ECO:0000256" key="1">
    <source>
        <dbReference type="ARBA" id="ARBA00022737"/>
    </source>
</evidence>
<organism evidence="7 8">
    <name type="scientific">Desmophyllum pertusum</name>
    <dbReference type="NCBI Taxonomy" id="174260"/>
    <lineage>
        <taxon>Eukaryota</taxon>
        <taxon>Metazoa</taxon>
        <taxon>Cnidaria</taxon>
        <taxon>Anthozoa</taxon>
        <taxon>Hexacorallia</taxon>
        <taxon>Scleractinia</taxon>
        <taxon>Caryophylliina</taxon>
        <taxon>Caryophylliidae</taxon>
        <taxon>Desmophyllum</taxon>
    </lineage>
</organism>
<feature type="region of interest" description="Disordered" evidence="4">
    <location>
        <begin position="99"/>
        <end position="130"/>
    </location>
</feature>
<dbReference type="Pfam" id="PF00431">
    <property type="entry name" value="CUB"/>
    <property type="match status" value="1"/>
</dbReference>
<dbReference type="CDD" id="cd00041">
    <property type="entry name" value="CUB"/>
    <property type="match status" value="1"/>
</dbReference>
<reference evidence="7" key="1">
    <citation type="submission" date="2023-01" db="EMBL/GenBank/DDBJ databases">
        <title>Genome assembly of the deep-sea coral Lophelia pertusa.</title>
        <authorList>
            <person name="Herrera S."/>
            <person name="Cordes E."/>
        </authorList>
    </citation>
    <scope>NUCLEOTIDE SEQUENCE</scope>
    <source>
        <strain evidence="7">USNM1676648</strain>
        <tissue evidence="7">Polyp</tissue>
    </source>
</reference>